<sequence length="199" mass="23082">MEEGMIGMVILISGNGCTGKTFMSQKLLEKYHIPYLSVDHLKMGLYRGDSRCEFTPLDSTELIAEKLWPIIKGIIMTNIENGQHIIIEGCYLLPQHIEDFEKAYSEHIISIFLGFSTHYIKENYISNIVKHRNVIETRGSAEETITECINEHEAFKRTCLAYGVDYFEIEQNYEQEIIKVYDFIEKQKCIIDSKLKKTP</sequence>
<accession>A0ABW4JNR6</accession>
<reference evidence="2" key="1">
    <citation type="journal article" date="2019" name="Int. J. Syst. Evol. Microbiol.">
        <title>The Global Catalogue of Microorganisms (GCM) 10K type strain sequencing project: providing services to taxonomists for standard genome sequencing and annotation.</title>
        <authorList>
            <consortium name="The Broad Institute Genomics Platform"/>
            <consortium name="The Broad Institute Genome Sequencing Center for Infectious Disease"/>
            <person name="Wu L."/>
            <person name="Ma J."/>
        </authorList>
    </citation>
    <scope>NUCLEOTIDE SEQUENCE [LARGE SCALE GENOMIC DNA]</scope>
    <source>
        <strain evidence="2">CGMCC 1.12286</strain>
    </source>
</reference>
<dbReference type="Gene3D" id="3.40.50.300">
    <property type="entry name" value="P-loop containing nucleotide triphosphate hydrolases"/>
    <property type="match status" value="1"/>
</dbReference>
<dbReference type="SUPFAM" id="SSF52540">
    <property type="entry name" value="P-loop containing nucleoside triphosphate hydrolases"/>
    <property type="match status" value="1"/>
</dbReference>
<dbReference type="EMBL" id="JBHUCX010000092">
    <property type="protein sequence ID" value="MFD1677475.1"/>
    <property type="molecule type" value="Genomic_DNA"/>
</dbReference>
<evidence type="ECO:0000313" key="1">
    <source>
        <dbReference type="EMBL" id="MFD1677475.1"/>
    </source>
</evidence>
<proteinExistence type="predicted"/>
<keyword evidence="2" id="KW-1185">Reference proteome</keyword>
<dbReference type="Proteomes" id="UP001597079">
    <property type="component" value="Unassembled WGS sequence"/>
</dbReference>
<name>A0ABW4JNR6_9BACL</name>
<evidence type="ECO:0000313" key="2">
    <source>
        <dbReference type="Proteomes" id="UP001597079"/>
    </source>
</evidence>
<dbReference type="InterPro" id="IPR027417">
    <property type="entry name" value="P-loop_NTPase"/>
</dbReference>
<keyword evidence="1" id="KW-0418">Kinase</keyword>
<gene>
    <name evidence="1" type="ORF">ACFSB2_22705</name>
</gene>
<dbReference type="RefSeq" id="WP_377945365.1">
    <property type="nucleotide sequence ID" value="NZ_JBHUCX010000092.1"/>
</dbReference>
<protein>
    <submittedName>
        <fullName evidence="1">2-phosphoglycerate kinase</fullName>
    </submittedName>
</protein>
<organism evidence="1 2">
    <name type="scientific">Alicyclobacillus fodiniaquatilis</name>
    <dbReference type="NCBI Taxonomy" id="1661150"/>
    <lineage>
        <taxon>Bacteria</taxon>
        <taxon>Bacillati</taxon>
        <taxon>Bacillota</taxon>
        <taxon>Bacilli</taxon>
        <taxon>Bacillales</taxon>
        <taxon>Alicyclobacillaceae</taxon>
        <taxon>Alicyclobacillus</taxon>
    </lineage>
</organism>
<keyword evidence="1" id="KW-0808">Transferase</keyword>
<dbReference type="GO" id="GO:0016301">
    <property type="term" value="F:kinase activity"/>
    <property type="evidence" value="ECO:0007669"/>
    <property type="project" value="UniProtKB-KW"/>
</dbReference>
<comment type="caution">
    <text evidence="1">The sequence shown here is derived from an EMBL/GenBank/DDBJ whole genome shotgun (WGS) entry which is preliminary data.</text>
</comment>